<protein>
    <submittedName>
        <fullName evidence="1">Uncharacterized protein</fullName>
    </submittedName>
</protein>
<dbReference type="Gramene" id="RZC48839">
    <property type="protein sequence ID" value="RZC48839"/>
    <property type="gene ID" value="C5167_017266"/>
</dbReference>
<evidence type="ECO:0000313" key="2">
    <source>
        <dbReference type="Proteomes" id="UP000316621"/>
    </source>
</evidence>
<name>A0A4Y7IMX6_PAPSO</name>
<gene>
    <name evidence="1" type="ORF">C5167_017266</name>
</gene>
<proteinExistence type="predicted"/>
<dbReference type="EMBL" id="CM010716">
    <property type="protein sequence ID" value="RZC48839.1"/>
    <property type="molecule type" value="Genomic_DNA"/>
</dbReference>
<keyword evidence="2" id="KW-1185">Reference proteome</keyword>
<accession>A0A4Y7IMX6</accession>
<reference evidence="1 2" key="1">
    <citation type="journal article" date="2018" name="Science">
        <title>The opium poppy genome and morphinan production.</title>
        <authorList>
            <person name="Guo L."/>
            <person name="Winzer T."/>
            <person name="Yang X."/>
            <person name="Li Y."/>
            <person name="Ning Z."/>
            <person name="He Z."/>
            <person name="Teodor R."/>
            <person name="Lu Y."/>
            <person name="Bowser T.A."/>
            <person name="Graham I.A."/>
            <person name="Ye K."/>
        </authorList>
    </citation>
    <scope>NUCLEOTIDE SEQUENCE [LARGE SCALE GENOMIC DNA]</scope>
    <source>
        <strain evidence="2">cv. HN1</strain>
        <tissue evidence="1">Leaves</tissue>
    </source>
</reference>
<dbReference type="Proteomes" id="UP000316621">
    <property type="component" value="Chromosome 2"/>
</dbReference>
<evidence type="ECO:0000313" key="1">
    <source>
        <dbReference type="EMBL" id="RZC48839.1"/>
    </source>
</evidence>
<organism evidence="1 2">
    <name type="scientific">Papaver somniferum</name>
    <name type="common">Opium poppy</name>
    <dbReference type="NCBI Taxonomy" id="3469"/>
    <lineage>
        <taxon>Eukaryota</taxon>
        <taxon>Viridiplantae</taxon>
        <taxon>Streptophyta</taxon>
        <taxon>Embryophyta</taxon>
        <taxon>Tracheophyta</taxon>
        <taxon>Spermatophyta</taxon>
        <taxon>Magnoliopsida</taxon>
        <taxon>Ranunculales</taxon>
        <taxon>Papaveraceae</taxon>
        <taxon>Papaveroideae</taxon>
        <taxon>Papaver</taxon>
    </lineage>
</organism>
<dbReference type="AlphaFoldDB" id="A0A4Y7IMX6"/>
<sequence length="102" mass="11917">MSRICWEPCFSIGISNYAICREPEYSSQIENAPIVDSDTNLYAPPILNISTFKRSYGLMERMLKVYVYKELNPSSIRYPSRKFMLMKRVVHETAGRKQKICI</sequence>